<proteinExistence type="predicted"/>
<reference evidence="2" key="1">
    <citation type="submission" date="2022-08" db="UniProtKB">
        <authorList>
            <consortium name="EnsemblMetazoa"/>
        </authorList>
    </citation>
    <scope>IDENTIFICATION</scope>
    <source>
        <strain evidence="2">EBRO</strain>
    </source>
</reference>
<evidence type="ECO:0000256" key="1">
    <source>
        <dbReference type="SAM" id="MobiDB-lite"/>
    </source>
</evidence>
<dbReference type="Pfam" id="PF14960">
    <property type="entry name" value="ATP_synth_reg"/>
    <property type="match status" value="1"/>
</dbReference>
<dbReference type="InterPro" id="IPR009125">
    <property type="entry name" value="ATPMK"/>
</dbReference>
<protein>
    <submittedName>
        <fullName evidence="2">Uncharacterized protein</fullName>
    </submittedName>
</protein>
<name>A0A182IJK5_ANOAO</name>
<organism evidence="2">
    <name type="scientific">Anopheles atroparvus</name>
    <name type="common">European mosquito</name>
    <dbReference type="NCBI Taxonomy" id="41427"/>
    <lineage>
        <taxon>Eukaryota</taxon>
        <taxon>Metazoa</taxon>
        <taxon>Ecdysozoa</taxon>
        <taxon>Arthropoda</taxon>
        <taxon>Hexapoda</taxon>
        <taxon>Insecta</taxon>
        <taxon>Pterygota</taxon>
        <taxon>Neoptera</taxon>
        <taxon>Endopterygota</taxon>
        <taxon>Diptera</taxon>
        <taxon>Nematocera</taxon>
        <taxon>Culicoidea</taxon>
        <taxon>Culicidae</taxon>
        <taxon>Anophelinae</taxon>
        <taxon>Anopheles</taxon>
    </lineage>
</organism>
<feature type="compositionally biased region" description="Basic and acidic residues" evidence="1">
    <location>
        <begin position="150"/>
        <end position="159"/>
    </location>
</feature>
<accession>A0A182IJK5</accession>
<dbReference type="VEuPathDB" id="VectorBase:AATE000376"/>
<dbReference type="AlphaFoldDB" id="A0A182IJK5"/>
<evidence type="ECO:0000313" key="2">
    <source>
        <dbReference type="EnsemblMetazoa" id="AATE000376-PA.1"/>
    </source>
</evidence>
<sequence length="159" mass="17509">MSEQKPKTDKDGIPIDDPSIRGWSRYFNNRTIRGRANVAKTTLALMLVGTIYYRYFRPKDPGSSEPRTSGSRARALHQFLAGGHSIGRRLAFDSAPISFSDNFQSGHNGTPNACQVCRERLEEATKNADVHAGAVSGMPDGELDPGIPIDVERDSIEFK</sequence>
<dbReference type="EnsemblMetazoa" id="AATE000376-RA">
    <property type="protein sequence ID" value="AATE000376-PA.1"/>
    <property type="gene ID" value="AATE000376"/>
</dbReference>
<feature type="region of interest" description="Disordered" evidence="1">
    <location>
        <begin position="132"/>
        <end position="159"/>
    </location>
</feature>